<dbReference type="Pfam" id="PF03237">
    <property type="entry name" value="Terminase_6N"/>
    <property type="match status" value="1"/>
</dbReference>
<comment type="caution">
    <text evidence="1">The sequence shown here is derived from an EMBL/GenBank/DDBJ whole genome shotgun (WGS) entry which is preliminary data.</text>
</comment>
<name>A0A0F8XAJ5_9ZZZZ</name>
<dbReference type="InterPro" id="IPR027417">
    <property type="entry name" value="P-loop_NTPase"/>
</dbReference>
<reference evidence="1" key="1">
    <citation type="journal article" date="2015" name="Nature">
        <title>Complex archaea that bridge the gap between prokaryotes and eukaryotes.</title>
        <authorList>
            <person name="Spang A."/>
            <person name="Saw J.H."/>
            <person name="Jorgensen S.L."/>
            <person name="Zaremba-Niedzwiedzka K."/>
            <person name="Martijn J."/>
            <person name="Lind A.E."/>
            <person name="van Eijk R."/>
            <person name="Schleper C."/>
            <person name="Guy L."/>
            <person name="Ettema T.J."/>
        </authorList>
    </citation>
    <scope>NUCLEOTIDE SEQUENCE</scope>
</reference>
<proteinExistence type="predicted"/>
<dbReference type="Gene3D" id="3.40.50.300">
    <property type="entry name" value="P-loop containing nucleotide triphosphate hydrolases"/>
    <property type="match status" value="1"/>
</dbReference>
<organism evidence="1">
    <name type="scientific">marine sediment metagenome</name>
    <dbReference type="NCBI Taxonomy" id="412755"/>
    <lineage>
        <taxon>unclassified sequences</taxon>
        <taxon>metagenomes</taxon>
        <taxon>ecological metagenomes</taxon>
    </lineage>
</organism>
<dbReference type="Gene3D" id="3.30.420.240">
    <property type="match status" value="1"/>
</dbReference>
<dbReference type="EMBL" id="LAZR01060211">
    <property type="protein sequence ID" value="KKK66162.1"/>
    <property type="molecule type" value="Genomic_DNA"/>
</dbReference>
<feature type="non-terminal residue" evidence="1">
    <location>
        <position position="1"/>
    </location>
</feature>
<evidence type="ECO:0000313" key="1">
    <source>
        <dbReference type="EMBL" id="KKK66162.1"/>
    </source>
</evidence>
<protein>
    <recommendedName>
        <fullName evidence="2">Terminase large subunit gp17-like C-terminal domain-containing protein</fullName>
    </recommendedName>
</protein>
<accession>A0A0F8XAJ5</accession>
<evidence type="ECO:0008006" key="2">
    <source>
        <dbReference type="Google" id="ProtNLM"/>
    </source>
</evidence>
<feature type="non-terminal residue" evidence="1">
    <location>
        <position position="372"/>
    </location>
</feature>
<sequence length="372" mass="42432">PGSNSLIIAPSQRQSSQLFIKTMSWLEVDHQAAIEAAGGYQNRPEISMRMNMEARRLFEQKHGIYAEAPTKTMVKLKNGSICYSLPAGKSGVYLRTFALDFLYIDEAAYVPDAVYTALKPMLAVATKKGLGWETFLSTPFGKGGFFYDACESDDYKHFFKSSEDCGRIPKDFLMKERKRLSRLEYAQEYLGQFVDEFQQYFPTALIKKCMEKFIRWDFKKDYKPGLRYFLGHDYAGPGMDVNASVTAEMQENGKNLKIIEPEEDDEPNTTRTNQKIVDKDKDFKYNKIFTDSGGFGCGPTDELTELLGRKVVGLDNAKKTIDKEGRTGKIFKEDLYSNAKSLMERGEVEIISNLKLLRSLKSMTFKYTEEKS</sequence>
<dbReference type="AlphaFoldDB" id="A0A0F8XAJ5"/>
<gene>
    <name evidence="1" type="ORF">LCGC14_2966870</name>
</gene>